<evidence type="ECO:0000313" key="14">
    <source>
        <dbReference type="EMBL" id="QIW99455.1"/>
    </source>
</evidence>
<evidence type="ECO:0000256" key="7">
    <source>
        <dbReference type="ARBA" id="ARBA00023242"/>
    </source>
</evidence>
<dbReference type="FunFam" id="3.10.20.90:FF:000004">
    <property type="entry name" value="Polyubiquitin Ubiquitin"/>
    <property type="match status" value="2"/>
</dbReference>
<evidence type="ECO:0000256" key="9">
    <source>
        <dbReference type="SAM" id="Coils"/>
    </source>
</evidence>
<feature type="domain" description="UBP-type" evidence="13">
    <location>
        <begin position="328"/>
        <end position="434"/>
    </location>
</feature>
<dbReference type="Pfam" id="PF13639">
    <property type="entry name" value="zf-RING_2"/>
    <property type="match status" value="1"/>
</dbReference>
<evidence type="ECO:0000256" key="5">
    <source>
        <dbReference type="ARBA" id="ARBA00022499"/>
    </source>
</evidence>
<feature type="compositionally biased region" description="Basic and acidic residues" evidence="10">
    <location>
        <begin position="601"/>
        <end position="615"/>
    </location>
</feature>
<dbReference type="GO" id="GO:0005737">
    <property type="term" value="C:cytoplasm"/>
    <property type="evidence" value="ECO:0007669"/>
    <property type="project" value="UniProtKB-SubCell"/>
</dbReference>
<keyword evidence="8" id="KW-0863">Zinc-finger</keyword>
<dbReference type="GO" id="GO:0008270">
    <property type="term" value="F:zinc ion binding"/>
    <property type="evidence" value="ECO:0007669"/>
    <property type="project" value="UniProtKB-KW"/>
</dbReference>
<feature type="region of interest" description="Disordered" evidence="10">
    <location>
        <begin position="260"/>
        <end position="283"/>
    </location>
</feature>
<dbReference type="InterPro" id="IPR019954">
    <property type="entry name" value="Ubiquitin_CS"/>
</dbReference>
<dbReference type="SMART" id="SM00213">
    <property type="entry name" value="UBQ"/>
    <property type="match status" value="3"/>
</dbReference>
<evidence type="ECO:0000256" key="10">
    <source>
        <dbReference type="SAM" id="MobiDB-lite"/>
    </source>
</evidence>
<keyword evidence="4" id="KW-0963">Cytoplasm</keyword>
<dbReference type="PROSITE" id="PS50271">
    <property type="entry name" value="ZF_UBP"/>
    <property type="match status" value="1"/>
</dbReference>
<dbReference type="InterPro" id="IPR013083">
    <property type="entry name" value="Znf_RING/FYVE/PHD"/>
</dbReference>
<dbReference type="OrthoDB" id="273556at2759"/>
<dbReference type="PRINTS" id="PR00348">
    <property type="entry name" value="UBIQUITIN"/>
</dbReference>
<feature type="coiled-coil region" evidence="9">
    <location>
        <begin position="500"/>
        <end position="590"/>
    </location>
</feature>
<dbReference type="SUPFAM" id="SSF54236">
    <property type="entry name" value="Ubiquitin-like"/>
    <property type="match status" value="3"/>
</dbReference>
<evidence type="ECO:0000256" key="6">
    <source>
        <dbReference type="ARBA" id="ARBA00022843"/>
    </source>
</evidence>
<accession>A0A6H0XXP5</accession>
<evidence type="ECO:0000259" key="11">
    <source>
        <dbReference type="PROSITE" id="PS50053"/>
    </source>
</evidence>
<dbReference type="PANTHER" id="PTHR10666">
    <property type="entry name" value="UBIQUITIN"/>
    <property type="match status" value="1"/>
</dbReference>
<keyword evidence="15" id="KW-1185">Reference proteome</keyword>
<dbReference type="InterPro" id="IPR050158">
    <property type="entry name" value="Ubiquitin_ubiquitin-like"/>
</dbReference>
<dbReference type="InterPro" id="IPR019956">
    <property type="entry name" value="Ubiquitin_dom"/>
</dbReference>
<protein>
    <recommendedName>
        <fullName evidence="16">Polyubiquitin</fullName>
    </recommendedName>
</protein>
<evidence type="ECO:0000313" key="15">
    <source>
        <dbReference type="Proteomes" id="UP000503462"/>
    </source>
</evidence>
<name>A0A6H0XXP5_9PEZI</name>
<evidence type="ECO:0000259" key="13">
    <source>
        <dbReference type="PROSITE" id="PS50271"/>
    </source>
</evidence>
<keyword evidence="8" id="KW-0479">Metal-binding</keyword>
<dbReference type="Proteomes" id="UP000503462">
    <property type="component" value="Chromosome 3"/>
</dbReference>
<dbReference type="AlphaFoldDB" id="A0A6H0XXP5"/>
<keyword evidence="7" id="KW-0539">Nucleus</keyword>
<dbReference type="CDD" id="cd01803">
    <property type="entry name" value="Ubl_ubiquitin"/>
    <property type="match status" value="2"/>
</dbReference>
<dbReference type="PROSITE" id="PS00299">
    <property type="entry name" value="UBIQUITIN_1"/>
    <property type="match status" value="3"/>
</dbReference>
<feature type="domain" description="Ubiquitin-like" evidence="11">
    <location>
        <begin position="1"/>
        <end position="76"/>
    </location>
</feature>
<comment type="similarity">
    <text evidence="3">Belongs to the ubiquitin family.</text>
</comment>
<dbReference type="InterPro" id="IPR000626">
    <property type="entry name" value="Ubiquitin-like_dom"/>
</dbReference>
<evidence type="ECO:0000256" key="3">
    <source>
        <dbReference type="ARBA" id="ARBA00008430"/>
    </source>
</evidence>
<dbReference type="InterPro" id="IPR029071">
    <property type="entry name" value="Ubiquitin-like_domsf"/>
</dbReference>
<dbReference type="SUPFAM" id="SSF57850">
    <property type="entry name" value="RING/U-box"/>
    <property type="match status" value="2"/>
</dbReference>
<dbReference type="SMART" id="SM00184">
    <property type="entry name" value="RING"/>
    <property type="match status" value="1"/>
</dbReference>
<gene>
    <name evidence="14" type="ORF">AMS68_004973</name>
</gene>
<feature type="compositionally biased region" description="Polar residues" evidence="10">
    <location>
        <begin position="644"/>
        <end position="653"/>
    </location>
</feature>
<dbReference type="FunFam" id="3.10.20.90:FF:000160">
    <property type="entry name" value="Polyubiquitin-C"/>
    <property type="match status" value="1"/>
</dbReference>
<evidence type="ECO:0008006" key="16">
    <source>
        <dbReference type="Google" id="ProtNLM"/>
    </source>
</evidence>
<keyword evidence="8" id="KW-0862">Zinc</keyword>
<dbReference type="EMBL" id="CP051141">
    <property type="protein sequence ID" value="QIW99455.1"/>
    <property type="molecule type" value="Genomic_DNA"/>
</dbReference>
<keyword evidence="9" id="KW-0175">Coiled coil</keyword>
<dbReference type="CDD" id="cd16457">
    <property type="entry name" value="RING-H2_BRAP2"/>
    <property type="match status" value="1"/>
</dbReference>
<evidence type="ECO:0000256" key="1">
    <source>
        <dbReference type="ARBA" id="ARBA00004123"/>
    </source>
</evidence>
<feature type="domain" description="Ubiquitin-like" evidence="11">
    <location>
        <begin position="77"/>
        <end position="152"/>
    </location>
</feature>
<reference evidence="14 15" key="1">
    <citation type="journal article" date="2016" name="Sci. Rep.">
        <title>Peltaster fructicola genome reveals evolution from an invasive phytopathogen to an ectophytic parasite.</title>
        <authorList>
            <person name="Xu C."/>
            <person name="Chen H."/>
            <person name="Gleason M.L."/>
            <person name="Xu J.R."/>
            <person name="Liu H."/>
            <person name="Zhang R."/>
            <person name="Sun G."/>
        </authorList>
    </citation>
    <scope>NUCLEOTIDE SEQUENCE [LARGE SCALE GENOMIC DNA]</scope>
    <source>
        <strain evidence="14 15">LNHT1506</strain>
    </source>
</reference>
<dbReference type="Gene3D" id="3.30.40.10">
    <property type="entry name" value="Zinc/RING finger domain, C3HC4 (zinc finger)"/>
    <property type="match status" value="2"/>
</dbReference>
<keyword evidence="6" id="KW-0832">Ubl conjugation</keyword>
<dbReference type="InterPro" id="IPR047243">
    <property type="entry name" value="RING-H2_BRAP2"/>
</dbReference>
<feature type="domain" description="Ubiquitin-like" evidence="11">
    <location>
        <begin position="153"/>
        <end position="206"/>
    </location>
</feature>
<dbReference type="Pfam" id="PF07576">
    <property type="entry name" value="BRAP2"/>
    <property type="match status" value="1"/>
</dbReference>
<dbReference type="Pfam" id="PF02148">
    <property type="entry name" value="zf-UBP"/>
    <property type="match status" value="1"/>
</dbReference>
<proteinExistence type="inferred from homology"/>
<dbReference type="InterPro" id="IPR011422">
    <property type="entry name" value="BRAP2/ETP1_RRM"/>
</dbReference>
<feature type="region of interest" description="Disordered" evidence="10">
    <location>
        <begin position="600"/>
        <end position="653"/>
    </location>
</feature>
<organism evidence="14 15">
    <name type="scientific">Peltaster fructicola</name>
    <dbReference type="NCBI Taxonomy" id="286661"/>
    <lineage>
        <taxon>Eukaryota</taxon>
        <taxon>Fungi</taxon>
        <taxon>Dikarya</taxon>
        <taxon>Ascomycota</taxon>
        <taxon>Pezizomycotina</taxon>
        <taxon>Dothideomycetes</taxon>
        <taxon>Dothideomycetes incertae sedis</taxon>
        <taxon>Peltaster</taxon>
    </lineage>
</organism>
<dbReference type="Gene3D" id="3.10.20.90">
    <property type="entry name" value="Phosphatidylinositol 3-kinase Catalytic Subunit, Chain A, domain 1"/>
    <property type="match status" value="3"/>
</dbReference>
<feature type="compositionally biased region" description="Low complexity" evidence="10">
    <location>
        <begin position="266"/>
        <end position="278"/>
    </location>
</feature>
<dbReference type="InterPro" id="IPR001841">
    <property type="entry name" value="Znf_RING"/>
</dbReference>
<feature type="domain" description="RING-type" evidence="12">
    <location>
        <begin position="292"/>
        <end position="331"/>
    </location>
</feature>
<evidence type="ECO:0000256" key="4">
    <source>
        <dbReference type="ARBA" id="ARBA00022490"/>
    </source>
</evidence>
<dbReference type="GO" id="GO:0005634">
    <property type="term" value="C:nucleus"/>
    <property type="evidence" value="ECO:0007669"/>
    <property type="project" value="UniProtKB-SubCell"/>
</dbReference>
<dbReference type="PROSITE" id="PS50089">
    <property type="entry name" value="ZF_RING_2"/>
    <property type="match status" value="1"/>
</dbReference>
<dbReference type="SMART" id="SM00290">
    <property type="entry name" value="ZnF_UBP"/>
    <property type="match status" value="1"/>
</dbReference>
<dbReference type="PROSITE" id="PS50053">
    <property type="entry name" value="UBIQUITIN_2"/>
    <property type="match status" value="3"/>
</dbReference>
<dbReference type="InterPro" id="IPR001607">
    <property type="entry name" value="Znf_UBP"/>
</dbReference>
<evidence type="ECO:0000259" key="12">
    <source>
        <dbReference type="PROSITE" id="PS50089"/>
    </source>
</evidence>
<sequence length="653" mass="73626">MQIFVKTLTGKTITLEVESSDTIDNVKSKIQDKEGIPPDQQRLIFAGKQLEDGRTLSDYNIQKESTLHLVLRLRGGMQIFVKTLTGKTITLEVESSDTIDNVKSKIQDKEGIPPDQQRLIFAGKQLEDGRTLSDYNIQKESTLHLVLRLRGGMQIFVKTLTGKTITLEVESSDTIDNVKSKIQDKEGIPPDQQRLIFAGKQLEDGRLHTKARLARIIAKKAQDWQKENNGRLFSAAEPENCHVVFVKSVEFVSPDTANFPENNHDTFTSSSLSTSSKPLAPPPPDLNELPTCPVCLERMDETTGLLTILCQHVFHCTCLEKWKGSGCPVCRYTHSPSYTFPYPRPQADAITEDLEPMCSVCATTANVWVCLICGNLGCGRYDAAHAQLHYQETSHCYAMDIGTQRVWDYAGDGYVHRLIQSKPDGRIELPERARHANEAFRAEGSDSVPREKMENMATEYTFLLTSQLEGQRRYFEEQVERAVDKAAQASMRVEELATSTSELSQKLEDTAAEANDLRESLARLEKILERSEKAREKFERMAREMSTSLREEQTMTEGLLRSVKAANEKAEHAKSVADKAMLEKQELEEMNHDLTMFISSQEKKSRSCKLKERRSSKVTVASRMLQTKRRRAARSEFHAPTAARTGSTTAFLH</sequence>
<comment type="subcellular location">
    <subcellularLocation>
        <location evidence="2">Cytoplasm</location>
    </subcellularLocation>
    <subcellularLocation>
        <location evidence="1">Nucleus</location>
    </subcellularLocation>
</comment>
<dbReference type="Pfam" id="PF00240">
    <property type="entry name" value="ubiquitin"/>
    <property type="match status" value="3"/>
</dbReference>
<evidence type="ECO:0000256" key="8">
    <source>
        <dbReference type="PROSITE-ProRule" id="PRU00502"/>
    </source>
</evidence>
<evidence type="ECO:0000256" key="2">
    <source>
        <dbReference type="ARBA" id="ARBA00004496"/>
    </source>
</evidence>
<keyword evidence="5" id="KW-1017">Isopeptide bond</keyword>